<feature type="region of interest" description="Disordered" evidence="1">
    <location>
        <begin position="1"/>
        <end position="34"/>
    </location>
</feature>
<evidence type="ECO:0000313" key="3">
    <source>
        <dbReference type="Proteomes" id="UP000316388"/>
    </source>
</evidence>
<sequence>MPYDDLHHPQSLRAAPLHYHDPAPPQPGSPPPYLQADADFEAIFELAPVSLWLEDFSALRALFERWRAEGVTDLAAHLAAHPPARRRSDRVPPA</sequence>
<evidence type="ECO:0000256" key="1">
    <source>
        <dbReference type="SAM" id="MobiDB-lite"/>
    </source>
</evidence>
<organism evidence="2 3">
    <name type="scientific">Tepidimonas fonticaldi</name>
    <dbReference type="NCBI Taxonomy" id="1101373"/>
    <lineage>
        <taxon>Bacteria</taxon>
        <taxon>Pseudomonadati</taxon>
        <taxon>Pseudomonadota</taxon>
        <taxon>Betaproteobacteria</taxon>
        <taxon>Burkholderiales</taxon>
        <taxon>Tepidimonas</taxon>
    </lineage>
</organism>
<comment type="caution">
    <text evidence="2">The sequence shown here is derived from an EMBL/GenBank/DDBJ whole genome shotgun (WGS) entry which is preliminary data.</text>
</comment>
<accession>A0A554XKE2</accession>
<name>A0A554XKE2_9BURK</name>
<reference evidence="2 3" key="1">
    <citation type="submission" date="2019-07" db="EMBL/GenBank/DDBJ databases">
        <title>Tepidimonas fonticaldi AT-A2 draft genome.</title>
        <authorList>
            <person name="Da Costa M.S."/>
            <person name="Froufe H.J.C."/>
            <person name="Egas C."/>
            <person name="Albuquerque L."/>
        </authorList>
    </citation>
    <scope>NUCLEOTIDE SEQUENCE [LARGE SCALE GENOMIC DNA]</scope>
    <source>
        <strain evidence="2 3">AT-A2</strain>
    </source>
</reference>
<feature type="compositionally biased region" description="Pro residues" evidence="1">
    <location>
        <begin position="22"/>
        <end position="33"/>
    </location>
</feature>
<dbReference type="EMBL" id="VJOO01000020">
    <property type="protein sequence ID" value="TSE36296.1"/>
    <property type="molecule type" value="Genomic_DNA"/>
</dbReference>
<protein>
    <submittedName>
        <fullName evidence="2">Uncharacterized protein</fullName>
    </submittedName>
</protein>
<proteinExistence type="predicted"/>
<evidence type="ECO:0000313" key="2">
    <source>
        <dbReference type="EMBL" id="TSE36296.1"/>
    </source>
</evidence>
<gene>
    <name evidence="2" type="ORF">Tfont_02025</name>
</gene>
<dbReference type="AlphaFoldDB" id="A0A554XKE2"/>
<dbReference type="Proteomes" id="UP000316388">
    <property type="component" value="Unassembled WGS sequence"/>
</dbReference>